<dbReference type="SUPFAM" id="SSF49447">
    <property type="entry name" value="Second domain of Mu2 adaptin subunit (ap50) of ap2 adaptor"/>
    <property type="match status" value="1"/>
</dbReference>
<feature type="domain" description="MHD" evidence="8">
    <location>
        <begin position="1"/>
        <end position="235"/>
    </location>
</feature>
<dbReference type="GO" id="GO:0006886">
    <property type="term" value="P:intracellular protein transport"/>
    <property type="evidence" value="ECO:0007669"/>
    <property type="project" value="InterPro"/>
</dbReference>
<dbReference type="InterPro" id="IPR001392">
    <property type="entry name" value="Clathrin_mu"/>
</dbReference>
<reference evidence="9" key="1">
    <citation type="journal article" date="2018" name="Biosci. Biotechnol. Biochem.">
        <title>Polysaccharide hydrolase of the hadal zone amphipods Hirondellea gigas.</title>
        <authorList>
            <person name="Kobayashi H."/>
            <person name="Nagahama T."/>
            <person name="Arai W."/>
            <person name="Sasagawa Y."/>
            <person name="Umeda M."/>
            <person name="Hayashi T."/>
            <person name="Nikaido I."/>
            <person name="Watanabe H."/>
            <person name="Oguri K."/>
            <person name="Kitazato H."/>
            <person name="Fujioka K."/>
            <person name="Kido Y."/>
            <person name="Takami H."/>
        </authorList>
    </citation>
    <scope>NUCLEOTIDE SEQUENCE</scope>
    <source>
        <tissue evidence="9">Whole body</tissue>
    </source>
</reference>
<dbReference type="PROSITE" id="PS00991">
    <property type="entry name" value="CLAT_ADAPTOR_M_2"/>
    <property type="match status" value="1"/>
</dbReference>
<dbReference type="CDD" id="cd09251">
    <property type="entry name" value="AP-2_Mu2_Cterm"/>
    <property type="match status" value="1"/>
</dbReference>
<evidence type="ECO:0000256" key="2">
    <source>
        <dbReference type="ARBA" id="ARBA00004277"/>
    </source>
</evidence>
<comment type="subcellular location">
    <subcellularLocation>
        <location evidence="1">Cell membrane</location>
    </subcellularLocation>
    <subcellularLocation>
        <location evidence="2">Membrane</location>
        <location evidence="2">Coated pit</location>
        <topology evidence="2">Peripheral membrane protein</topology>
        <orientation evidence="2">Cytoplasmic side</orientation>
    </subcellularLocation>
</comment>
<feature type="compositionally biased region" description="Basic and acidic residues" evidence="7">
    <location>
        <begin position="19"/>
        <end position="33"/>
    </location>
</feature>
<dbReference type="Pfam" id="PF00928">
    <property type="entry name" value="Adap_comp_sub"/>
    <property type="match status" value="1"/>
</dbReference>
<evidence type="ECO:0000256" key="7">
    <source>
        <dbReference type="SAM" id="MobiDB-lite"/>
    </source>
</evidence>
<evidence type="ECO:0000256" key="6">
    <source>
        <dbReference type="ARBA" id="ARBA00023136"/>
    </source>
</evidence>
<dbReference type="Gene3D" id="2.60.40.1170">
    <property type="entry name" value="Mu homology domain, subdomain B"/>
    <property type="match status" value="2"/>
</dbReference>
<proteinExistence type="evidence at transcript level"/>
<name>A0A2P2HVU5_9CRUS</name>
<dbReference type="AlphaFoldDB" id="A0A2P2HVU5"/>
<dbReference type="GO" id="GO:0005886">
    <property type="term" value="C:plasma membrane"/>
    <property type="evidence" value="ECO:0007669"/>
    <property type="project" value="UniProtKB-SubCell"/>
</dbReference>
<evidence type="ECO:0000256" key="5">
    <source>
        <dbReference type="ARBA" id="ARBA00022927"/>
    </source>
</evidence>
<dbReference type="GO" id="GO:0030131">
    <property type="term" value="C:clathrin adaptor complex"/>
    <property type="evidence" value="ECO:0007669"/>
    <property type="project" value="InterPro"/>
</dbReference>
<sequence>MKTYLTGMPECQFGMNDKISMEREAESKRDARRQPAKSKRQTPGIGLDDCTFHRCVRLGKFDSDRVISFIPPDGEFDLMKYRISQSINLPFQVIPIVSEHGRSRIEYEVKIKGNFSAKLSATNVILRIPCPKHTSKTNVKVGSGKCKYDPNLSCLVWKLGKFPGTASYVLRGEVHLVALIKDVAWSRPPITMDFQVPMYTSSGLHVRFLKVNEKNNYHTVKWVRYVTRAGTYQIRI</sequence>
<dbReference type="InterPro" id="IPR018240">
    <property type="entry name" value="Clathrin_mu_CS"/>
</dbReference>
<evidence type="ECO:0000256" key="4">
    <source>
        <dbReference type="ARBA" id="ARBA00022475"/>
    </source>
</evidence>
<dbReference type="PANTHER" id="PTHR10529">
    <property type="entry name" value="AP COMPLEX SUBUNIT MU"/>
    <property type="match status" value="1"/>
</dbReference>
<dbReference type="EMBL" id="IACF01000069">
    <property type="protein sequence ID" value="LAB65882.1"/>
    <property type="molecule type" value="mRNA"/>
</dbReference>
<dbReference type="InterPro" id="IPR050431">
    <property type="entry name" value="Adaptor_comp_med_subunit"/>
</dbReference>
<dbReference type="InterPro" id="IPR028565">
    <property type="entry name" value="MHD"/>
</dbReference>
<keyword evidence="5" id="KW-0653">Protein transport</keyword>
<keyword evidence="6" id="KW-0472">Membrane</keyword>
<evidence type="ECO:0000256" key="1">
    <source>
        <dbReference type="ARBA" id="ARBA00004236"/>
    </source>
</evidence>
<dbReference type="GO" id="GO:0016192">
    <property type="term" value="P:vesicle-mediated transport"/>
    <property type="evidence" value="ECO:0007669"/>
    <property type="project" value="InterPro"/>
</dbReference>
<evidence type="ECO:0000256" key="3">
    <source>
        <dbReference type="ARBA" id="ARBA00022448"/>
    </source>
</evidence>
<dbReference type="InterPro" id="IPR043512">
    <property type="entry name" value="Mu2_C"/>
</dbReference>
<organism evidence="9">
    <name type="scientific">Hirondellea gigas</name>
    <dbReference type="NCBI Taxonomy" id="1518452"/>
    <lineage>
        <taxon>Eukaryota</taxon>
        <taxon>Metazoa</taxon>
        <taxon>Ecdysozoa</taxon>
        <taxon>Arthropoda</taxon>
        <taxon>Crustacea</taxon>
        <taxon>Multicrustacea</taxon>
        <taxon>Malacostraca</taxon>
        <taxon>Eumalacostraca</taxon>
        <taxon>Peracarida</taxon>
        <taxon>Amphipoda</taxon>
        <taxon>Amphilochidea</taxon>
        <taxon>Lysianassida</taxon>
        <taxon>Lysianassidira</taxon>
        <taxon>Lysianassoidea</taxon>
        <taxon>Lysianassidae</taxon>
        <taxon>Hirondellea</taxon>
    </lineage>
</organism>
<dbReference type="InterPro" id="IPR036168">
    <property type="entry name" value="AP2_Mu_C_sf"/>
</dbReference>
<protein>
    <submittedName>
        <fullName evidence="9">Adaptor protein complex 2 subunit mu</fullName>
    </submittedName>
</protein>
<dbReference type="PROSITE" id="PS51072">
    <property type="entry name" value="MHD"/>
    <property type="match status" value="1"/>
</dbReference>
<evidence type="ECO:0000259" key="8">
    <source>
        <dbReference type="PROSITE" id="PS51072"/>
    </source>
</evidence>
<feature type="region of interest" description="Disordered" evidence="7">
    <location>
        <begin position="16"/>
        <end position="45"/>
    </location>
</feature>
<keyword evidence="3" id="KW-0813">Transport</keyword>
<dbReference type="PRINTS" id="PR00314">
    <property type="entry name" value="CLATHRINADPT"/>
</dbReference>
<keyword evidence="4" id="KW-1003">Cell membrane</keyword>
<accession>A0A2P2HVU5</accession>
<evidence type="ECO:0000313" key="9">
    <source>
        <dbReference type="EMBL" id="LAB65882.1"/>
    </source>
</evidence>